<dbReference type="EMBL" id="JAPZVM010000006">
    <property type="protein sequence ID" value="MCZ8372782.1"/>
    <property type="molecule type" value="Genomic_DNA"/>
</dbReference>
<dbReference type="Gene3D" id="1.25.40.10">
    <property type="entry name" value="Tetratricopeptide repeat domain"/>
    <property type="match status" value="1"/>
</dbReference>
<evidence type="ECO:0000313" key="3">
    <source>
        <dbReference type="Proteomes" id="UP001141933"/>
    </source>
</evidence>
<reference evidence="2" key="1">
    <citation type="submission" date="2022-12" db="EMBL/GenBank/DDBJ databases">
        <title>Phocaeicola acetigenes sp. nov., isolated feces from a healthy human.</title>
        <authorList>
            <person name="Do H."/>
            <person name="Ha Y.B."/>
            <person name="Kim J.-S."/>
            <person name="Suh M.K."/>
            <person name="Kim H.S."/>
            <person name="Lee J.-S."/>
        </authorList>
    </citation>
    <scope>NUCLEOTIDE SEQUENCE</scope>
    <source>
        <strain evidence="2">KGMB11183</strain>
    </source>
</reference>
<evidence type="ECO:0000256" key="1">
    <source>
        <dbReference type="SAM" id="Phobius"/>
    </source>
</evidence>
<feature type="transmembrane region" description="Helical" evidence="1">
    <location>
        <begin position="6"/>
        <end position="23"/>
    </location>
</feature>
<organism evidence="2 3">
    <name type="scientific">Phocaeicola acetigenes</name>
    <dbReference type="NCBI Taxonomy" id="3016083"/>
    <lineage>
        <taxon>Bacteria</taxon>
        <taxon>Pseudomonadati</taxon>
        <taxon>Bacteroidota</taxon>
        <taxon>Bacteroidia</taxon>
        <taxon>Bacteroidales</taxon>
        <taxon>Bacteroidaceae</taxon>
        <taxon>Phocaeicola</taxon>
    </lineage>
</organism>
<protein>
    <recommendedName>
        <fullName evidence="4">Tetratricopeptide repeat protein</fullName>
    </recommendedName>
</protein>
<dbReference type="Pfam" id="PF13181">
    <property type="entry name" value="TPR_8"/>
    <property type="match status" value="1"/>
</dbReference>
<keyword evidence="3" id="KW-1185">Reference proteome</keyword>
<accession>A0ABT4PIB3</accession>
<comment type="caution">
    <text evidence="2">The sequence shown here is derived from an EMBL/GenBank/DDBJ whole genome shotgun (WGS) entry which is preliminary data.</text>
</comment>
<gene>
    <name evidence="2" type="ORF">O6P32_08695</name>
</gene>
<dbReference type="SMART" id="SM00028">
    <property type="entry name" value="TPR"/>
    <property type="match status" value="4"/>
</dbReference>
<dbReference type="RefSeq" id="WP_269878033.1">
    <property type="nucleotide sequence ID" value="NZ_JAPZVM010000006.1"/>
</dbReference>
<feature type="transmembrane region" description="Helical" evidence="1">
    <location>
        <begin position="369"/>
        <end position="389"/>
    </location>
</feature>
<dbReference type="SUPFAM" id="SSF48452">
    <property type="entry name" value="TPR-like"/>
    <property type="match status" value="1"/>
</dbReference>
<dbReference type="InterPro" id="IPR011990">
    <property type="entry name" value="TPR-like_helical_dom_sf"/>
</dbReference>
<keyword evidence="1" id="KW-1133">Transmembrane helix</keyword>
<keyword evidence="1" id="KW-0472">Membrane</keyword>
<dbReference type="InterPro" id="IPR019734">
    <property type="entry name" value="TPR_rpt"/>
</dbReference>
<proteinExistence type="predicted"/>
<sequence length="580" mass="68585">MKHIYAVILGVIIVLFILFSLFYQKQSDGTDMPLKQVEQLMQERPDSAWKLLQHIPQVSKFDEERQAFYALLFTQAQYKNHIPVENDSLLRIAERYYQDSPDSLYKAWTYFYLAQYCRDSGEKEKALSYFQLADRASRNISNDRLRFLLNLHWGSFLIDETDTEDGIGKYRVAKEHVIRLKDTLALVNLYDNWGWGYLLNGKYEQADSMLNLGLKLSLMIENRYYDAYLLNHLSLAARLRGEYFLALRLLDRSIGIFQQDSTELYPLWINKGEIYLNMAQYDSARFYFEKDPRYTTLYEKAGHHRLWGMYEEKMKNYAGALEHSKRYAALLDSIHEEELSFKLTELQRKYDYSLVQSENKLLKVKRQRLYVVLFSICTVVMIVGMVSFFTHREEKRIMSEQIRSKDDLMKQIRLQLQKETIALQSAREEMVSRELNLATELSEREKVIKEYLSNEQSMRKEVLRHSEVIKKMEVLNEMSQRDKNRNSDSIMLSADELANLVEVVNLCYHHFAERLWKQFPALTETDIHLCCLIKIGISNAEILYLLNTNKAALKKRKNRMKHEKMGMGENDSFDGFILNF</sequence>
<evidence type="ECO:0008006" key="4">
    <source>
        <dbReference type="Google" id="ProtNLM"/>
    </source>
</evidence>
<evidence type="ECO:0000313" key="2">
    <source>
        <dbReference type="EMBL" id="MCZ8372782.1"/>
    </source>
</evidence>
<name>A0ABT4PIB3_9BACT</name>
<keyword evidence="1" id="KW-0812">Transmembrane</keyword>
<dbReference type="Proteomes" id="UP001141933">
    <property type="component" value="Unassembled WGS sequence"/>
</dbReference>